<organism evidence="2 4">
    <name type="scientific">Aneurinibacillus migulanus</name>
    <name type="common">Bacillus migulanus</name>
    <dbReference type="NCBI Taxonomy" id="47500"/>
    <lineage>
        <taxon>Bacteria</taxon>
        <taxon>Bacillati</taxon>
        <taxon>Bacillota</taxon>
        <taxon>Bacilli</taxon>
        <taxon>Bacillales</taxon>
        <taxon>Paenibacillaceae</taxon>
        <taxon>Aneurinibacillus group</taxon>
        <taxon>Aneurinibacillus</taxon>
    </lineage>
</organism>
<sequence length="389" mass="44142">MKNYIEETNANVRLQEGSWVIEQLLVECYIKPGISTKELARKTFLPVPVATAIKKELIKTGVLMQDRGVHCTREGIAYIENKLGYGGLNKALYKKLMANGTDWKTELADILSILTELFHMRPQVNVQIDQSKCTPETSLRRAILCLREHSLIGKQVLCVGDDDLVSVSLGFLLKRLFPNTRNQRASISVVDIDDRFLQYIRDIAEREGLAVMCHNIDLRQPLPEELHGQYDCFFTDPPYTLQGMALFISRGISALKREKGLPIFLSFAHKSPDFTLALQREFVGMGLSVREIILHFNEYEGAQMIGNRGQMIVLKTTDLTSPNVTTTFEDALYTGEVKRTLRTYQCKQCRESIRVGIQGDFFTIEELKNQGCPGCKSNTFILIDKKHIN</sequence>
<dbReference type="RefSeq" id="WP_043067778.1">
    <property type="nucleotide sequence ID" value="NZ_BJOA01000218.1"/>
</dbReference>
<dbReference type="SUPFAM" id="SSF53335">
    <property type="entry name" value="S-adenosyl-L-methionine-dependent methyltransferases"/>
    <property type="match status" value="1"/>
</dbReference>
<dbReference type="GO" id="GO:0006596">
    <property type="term" value="P:polyamine biosynthetic process"/>
    <property type="evidence" value="ECO:0007669"/>
    <property type="project" value="TreeGrafter"/>
</dbReference>
<accession>A0A0D1W7T3</accession>
<evidence type="ECO:0000313" key="2">
    <source>
        <dbReference type="EMBL" id="KON97845.1"/>
    </source>
</evidence>
<dbReference type="EMBL" id="FNED01000001">
    <property type="protein sequence ID" value="SDH95571.1"/>
    <property type="molecule type" value="Genomic_DNA"/>
</dbReference>
<dbReference type="InterPro" id="IPR002723">
    <property type="entry name" value="BpsA_C"/>
</dbReference>
<dbReference type="OrthoDB" id="7593728at2"/>
<dbReference type="EMBL" id="LGUG01000004">
    <property type="protein sequence ID" value="KON97845.1"/>
    <property type="molecule type" value="Genomic_DNA"/>
</dbReference>
<dbReference type="InterPro" id="IPR051720">
    <property type="entry name" value="rRNA_MeTrfase/Polyamine_Synth"/>
</dbReference>
<dbReference type="Pfam" id="PF01861">
    <property type="entry name" value="BpsA_C"/>
    <property type="match status" value="1"/>
</dbReference>
<evidence type="ECO:0000313" key="3">
    <source>
        <dbReference type="EMBL" id="SDH95571.1"/>
    </source>
</evidence>
<dbReference type="GO" id="GO:0016740">
    <property type="term" value="F:transferase activity"/>
    <property type="evidence" value="ECO:0007669"/>
    <property type="project" value="TreeGrafter"/>
</dbReference>
<dbReference type="STRING" id="47500.AF333_22835"/>
<dbReference type="AlphaFoldDB" id="A0A0D1W7T3"/>
<evidence type="ECO:0000313" key="4">
    <source>
        <dbReference type="Proteomes" id="UP000037269"/>
    </source>
</evidence>
<feature type="domain" description="N(4)-bis(aminopropyl)spermidine synthase C-terminal" evidence="1">
    <location>
        <begin position="109"/>
        <end position="308"/>
    </location>
</feature>
<gene>
    <name evidence="2" type="ORF">AF333_22835</name>
    <name evidence="3" type="ORF">SAMN04487909_10135</name>
</gene>
<dbReference type="Gene3D" id="3.40.50.150">
    <property type="entry name" value="Vaccinia Virus protein VP39"/>
    <property type="match status" value="1"/>
</dbReference>
<keyword evidence="4" id="KW-1185">Reference proteome</keyword>
<dbReference type="Proteomes" id="UP000037269">
    <property type="component" value="Unassembled WGS sequence"/>
</dbReference>
<evidence type="ECO:0000313" key="5">
    <source>
        <dbReference type="Proteomes" id="UP000182836"/>
    </source>
</evidence>
<protein>
    <recommendedName>
        <fullName evidence="1">N(4)-bis(aminopropyl)spermidine synthase C-terminal domain-containing protein</fullName>
    </recommendedName>
</protein>
<name>A0A0D1W7T3_ANEMI</name>
<dbReference type="PANTHER" id="PTHR23290:SF0">
    <property type="entry name" value="RRNA N6-ADENOSINE-METHYLTRANSFERASE METTL5"/>
    <property type="match status" value="1"/>
</dbReference>
<evidence type="ECO:0000259" key="1">
    <source>
        <dbReference type="Pfam" id="PF01861"/>
    </source>
</evidence>
<reference evidence="3 5" key="2">
    <citation type="submission" date="2016-10" db="EMBL/GenBank/DDBJ databases">
        <authorList>
            <person name="de Groot N.N."/>
        </authorList>
    </citation>
    <scope>NUCLEOTIDE SEQUENCE [LARGE SCALE GENOMIC DNA]</scope>
    <source>
        <strain evidence="3 5">DSM 2895</strain>
    </source>
</reference>
<dbReference type="GeneID" id="42307965"/>
<dbReference type="Proteomes" id="UP000182836">
    <property type="component" value="Unassembled WGS sequence"/>
</dbReference>
<dbReference type="PATRIC" id="fig|47500.12.peg.2778"/>
<dbReference type="PANTHER" id="PTHR23290">
    <property type="entry name" value="RRNA N6-ADENOSINE-METHYLTRANSFERASE METTL5"/>
    <property type="match status" value="1"/>
</dbReference>
<proteinExistence type="predicted"/>
<reference evidence="2 4" key="1">
    <citation type="submission" date="2015-07" db="EMBL/GenBank/DDBJ databases">
        <title>Fjat-14205 dsm 2895.</title>
        <authorList>
            <person name="Liu B."/>
            <person name="Wang J."/>
            <person name="Zhu Y."/>
            <person name="Liu G."/>
            <person name="Chen Q."/>
            <person name="Chen Z."/>
            <person name="Lan J."/>
            <person name="Che J."/>
            <person name="Ge C."/>
            <person name="Shi H."/>
            <person name="Pan Z."/>
            <person name="Liu X."/>
        </authorList>
    </citation>
    <scope>NUCLEOTIDE SEQUENCE [LARGE SCALE GENOMIC DNA]</scope>
    <source>
        <strain evidence="2 4">DSM 2895</strain>
    </source>
</reference>
<dbReference type="InterPro" id="IPR029063">
    <property type="entry name" value="SAM-dependent_MTases_sf"/>
</dbReference>